<comment type="caution">
    <text evidence="1">The sequence shown here is derived from an EMBL/GenBank/DDBJ whole genome shotgun (WGS) entry which is preliminary data.</text>
</comment>
<organism evidence="1 2">
    <name type="scientific">Chara braunii</name>
    <name type="common">Braun's stonewort</name>
    <dbReference type="NCBI Taxonomy" id="69332"/>
    <lineage>
        <taxon>Eukaryota</taxon>
        <taxon>Viridiplantae</taxon>
        <taxon>Streptophyta</taxon>
        <taxon>Charophyceae</taxon>
        <taxon>Charales</taxon>
        <taxon>Characeae</taxon>
        <taxon>Chara</taxon>
    </lineage>
</organism>
<name>A0A388K6A1_CHABU</name>
<proteinExistence type="predicted"/>
<evidence type="ECO:0000313" key="2">
    <source>
        <dbReference type="Proteomes" id="UP000265515"/>
    </source>
</evidence>
<protein>
    <submittedName>
        <fullName evidence="1">Uncharacterized protein</fullName>
    </submittedName>
</protein>
<dbReference type="Proteomes" id="UP000265515">
    <property type="component" value="Unassembled WGS sequence"/>
</dbReference>
<accession>A0A388K6A1</accession>
<dbReference type="Gramene" id="GBG65473">
    <property type="protein sequence ID" value="GBG65473"/>
    <property type="gene ID" value="CBR_g51068"/>
</dbReference>
<dbReference type="EMBL" id="BFEA01000062">
    <property type="protein sequence ID" value="GBG65473.1"/>
    <property type="molecule type" value="Genomic_DNA"/>
</dbReference>
<sequence>MEPKMTGSLGIVVFGQELGTKTTCVRDAKSASAFGIDVKEIVMEGVVGDRVEVTKCVVDGGEVWAREIALGVAMVKRWVELDMCHCGKNFVRGFVIGAPGEGISNTVAFAGYMADGEGELGEKVRAPDFERVDHGEELLLVGGVIHFRGNEFLAGEGNGVFTWWSLGVGRGFLDGGSFGGVTREMLGQDGSNGEVGAVGGDVEMASGVGDLEDGGGGDELFDGIEGILSAVVPSEGFVLAGEFVERVRPLAETMWPRYSTLEAAKVHLLSLA</sequence>
<keyword evidence="2" id="KW-1185">Reference proteome</keyword>
<reference evidence="1 2" key="1">
    <citation type="journal article" date="2018" name="Cell">
        <title>The Chara Genome: Secondary Complexity and Implications for Plant Terrestrialization.</title>
        <authorList>
            <person name="Nishiyama T."/>
            <person name="Sakayama H."/>
            <person name="Vries J.D."/>
            <person name="Buschmann H."/>
            <person name="Saint-Marcoux D."/>
            <person name="Ullrich K.K."/>
            <person name="Haas F.B."/>
            <person name="Vanderstraeten L."/>
            <person name="Becker D."/>
            <person name="Lang D."/>
            <person name="Vosolsobe S."/>
            <person name="Rombauts S."/>
            <person name="Wilhelmsson P.K.I."/>
            <person name="Janitza P."/>
            <person name="Kern R."/>
            <person name="Heyl A."/>
            <person name="Rumpler F."/>
            <person name="Villalobos L.I.A.C."/>
            <person name="Clay J.M."/>
            <person name="Skokan R."/>
            <person name="Toyoda A."/>
            <person name="Suzuki Y."/>
            <person name="Kagoshima H."/>
            <person name="Schijlen E."/>
            <person name="Tajeshwar N."/>
            <person name="Catarino B."/>
            <person name="Hetherington A.J."/>
            <person name="Saltykova A."/>
            <person name="Bonnot C."/>
            <person name="Breuninger H."/>
            <person name="Symeonidi A."/>
            <person name="Radhakrishnan G.V."/>
            <person name="Van Nieuwerburgh F."/>
            <person name="Deforce D."/>
            <person name="Chang C."/>
            <person name="Karol K.G."/>
            <person name="Hedrich R."/>
            <person name="Ulvskov P."/>
            <person name="Glockner G."/>
            <person name="Delwiche C.F."/>
            <person name="Petrasek J."/>
            <person name="Van de Peer Y."/>
            <person name="Friml J."/>
            <person name="Beilby M."/>
            <person name="Dolan L."/>
            <person name="Kohara Y."/>
            <person name="Sugano S."/>
            <person name="Fujiyama A."/>
            <person name="Delaux P.-M."/>
            <person name="Quint M."/>
            <person name="TheiBen G."/>
            <person name="Hagemann M."/>
            <person name="Harholt J."/>
            <person name="Dunand C."/>
            <person name="Zachgo S."/>
            <person name="Langdale J."/>
            <person name="Maumus F."/>
            <person name="Straeten D.V.D."/>
            <person name="Gould S.B."/>
            <person name="Rensing S.A."/>
        </authorList>
    </citation>
    <scope>NUCLEOTIDE SEQUENCE [LARGE SCALE GENOMIC DNA]</scope>
    <source>
        <strain evidence="1 2">S276</strain>
    </source>
</reference>
<evidence type="ECO:0000313" key="1">
    <source>
        <dbReference type="EMBL" id="GBG65473.1"/>
    </source>
</evidence>
<gene>
    <name evidence="1" type="ORF">CBR_g51068</name>
</gene>
<dbReference type="AlphaFoldDB" id="A0A388K6A1"/>